<dbReference type="AlphaFoldDB" id="A0A6J8FAQ6"/>
<accession>A0A6J8FAQ6</accession>
<protein>
    <submittedName>
        <fullName evidence="3">Hypothetical_protein_conserved</fullName>
    </submittedName>
</protein>
<dbReference type="VEuPathDB" id="TriTrypDB:LDHU3_16.1400"/>
<organism evidence="3 4">
    <name type="scientific">Leishmania donovani</name>
    <dbReference type="NCBI Taxonomy" id="5661"/>
    <lineage>
        <taxon>Eukaryota</taxon>
        <taxon>Discoba</taxon>
        <taxon>Euglenozoa</taxon>
        <taxon>Kinetoplastea</taxon>
        <taxon>Metakinetoplastina</taxon>
        <taxon>Trypanosomatida</taxon>
        <taxon>Trypanosomatidae</taxon>
        <taxon>Leishmaniinae</taxon>
        <taxon>Leishmania</taxon>
    </lineage>
</organism>
<evidence type="ECO:0000256" key="2">
    <source>
        <dbReference type="SAM" id="MobiDB-lite"/>
    </source>
</evidence>
<keyword evidence="1" id="KW-0175">Coiled coil</keyword>
<dbReference type="VEuPathDB" id="TriTrypDB:LdBPK_161140.1"/>
<feature type="region of interest" description="Disordered" evidence="2">
    <location>
        <begin position="292"/>
        <end position="338"/>
    </location>
</feature>
<evidence type="ECO:0000256" key="1">
    <source>
        <dbReference type="SAM" id="Coils"/>
    </source>
</evidence>
<sequence length="559" mass="63603">MSRAMNGITAWEKRQEEYQQWRRENLKRSTYYRLSRPLDALGGTETETEENGILPCLYNAYAPVLFSSEERHRMERLRLRALEAERTARSTARAHEQAAYEKEVLLQRSRKLHGEAVDLPDSYLRTTYPDPSTFTGYAEPATGDDKGRIYPAPHASKAASGYLANPKLIVKDHHRAMQQHRVARQQARLNQEAQRLEAAERQRRDIAAQLTDCQLQEAAYLASWMEGRPRVCRARETERHARQEAEQRAVDEWNRAAQTREREVYALYTSQEAAAAASHRQELRARVVAPRPCSRKGISGGHRPEQEVQSLPAAPDAEHNGAAARVPSPLSTGVPDSSGVVDCLPQAAAPPLSMVPSQAPEEKLARAARPLTPTVRPETPALPPSQVVGPTSTNFFNEVKQWTREFPSPNTVPVNGSDAAYRRAWKAELEEAQLRFNRETTQRQREDIARRVQEARERALEGSWQQAEQKRHEKRELAARRADHTQADVEAATAVRLEVWLESHRAQQQRMVQAAERYNETQFLRQQSKQREMVLRSLEEEELQQLRMMVSSASAANRG</sequence>
<feature type="coiled-coil region" evidence="1">
    <location>
        <begin position="179"/>
        <end position="216"/>
    </location>
</feature>
<evidence type="ECO:0000313" key="3">
    <source>
        <dbReference type="EMBL" id="CAC5428974.1"/>
    </source>
</evidence>
<name>A0A6J8FAQ6_LEIDO</name>
<reference evidence="3" key="1">
    <citation type="submission" date="2020-06" db="EMBL/GenBank/DDBJ databases">
        <authorList>
            <person name="Camacho E."/>
            <person name="Gonzalez-de la Fuente S."/>
            <person name="Rastrojo A."/>
            <person name="Peiro-Pastor R."/>
            <person name="Solana JC."/>
            <person name="Tabera L."/>
            <person name="Gamarro F."/>
            <person name="Carrasco-Ramiro F."/>
            <person name="Requena JM."/>
            <person name="Aguado B."/>
        </authorList>
    </citation>
    <scope>NUCLEOTIDE SEQUENCE</scope>
</reference>
<feature type="coiled-coil region" evidence="1">
    <location>
        <begin position="422"/>
        <end position="458"/>
    </location>
</feature>
<dbReference type="EMBL" id="LR812636">
    <property type="protein sequence ID" value="CAC5428974.1"/>
    <property type="molecule type" value="Genomic_DNA"/>
</dbReference>
<gene>
    <name evidence="3" type="ORF">LDHU3_16.1400</name>
</gene>
<dbReference type="Proteomes" id="UP000601710">
    <property type="component" value="Chromosome 16"/>
</dbReference>
<dbReference type="VEuPathDB" id="TriTrypDB:LdCL_160016500"/>
<proteinExistence type="predicted"/>
<evidence type="ECO:0000313" key="4">
    <source>
        <dbReference type="Proteomes" id="UP000601710"/>
    </source>
</evidence>